<organism evidence="1 2">
    <name type="scientific">Deinococcus seoulensis</name>
    <dbReference type="NCBI Taxonomy" id="1837379"/>
    <lineage>
        <taxon>Bacteria</taxon>
        <taxon>Thermotogati</taxon>
        <taxon>Deinococcota</taxon>
        <taxon>Deinococci</taxon>
        <taxon>Deinococcales</taxon>
        <taxon>Deinococcaceae</taxon>
        <taxon>Deinococcus</taxon>
    </lineage>
</organism>
<keyword evidence="2" id="KW-1185">Reference proteome</keyword>
<dbReference type="Proteomes" id="UP000634308">
    <property type="component" value="Unassembled WGS sequence"/>
</dbReference>
<gene>
    <name evidence="1" type="ORF">GCM10008959_32550</name>
</gene>
<dbReference type="EMBL" id="BMQM01000027">
    <property type="protein sequence ID" value="GGR67959.1"/>
    <property type="molecule type" value="Genomic_DNA"/>
</dbReference>
<dbReference type="RefSeq" id="WP_189066042.1">
    <property type="nucleotide sequence ID" value="NZ_BMQM01000027.1"/>
</dbReference>
<accession>A0ABQ2RWD2</accession>
<reference evidence="2" key="1">
    <citation type="journal article" date="2019" name="Int. J. Syst. Evol. Microbiol.">
        <title>The Global Catalogue of Microorganisms (GCM) 10K type strain sequencing project: providing services to taxonomists for standard genome sequencing and annotation.</title>
        <authorList>
            <consortium name="The Broad Institute Genomics Platform"/>
            <consortium name="The Broad Institute Genome Sequencing Center for Infectious Disease"/>
            <person name="Wu L."/>
            <person name="Ma J."/>
        </authorList>
    </citation>
    <scope>NUCLEOTIDE SEQUENCE [LARGE SCALE GENOMIC DNA]</scope>
    <source>
        <strain evidence="2">JCM 31404</strain>
    </source>
</reference>
<evidence type="ECO:0000313" key="1">
    <source>
        <dbReference type="EMBL" id="GGR67959.1"/>
    </source>
</evidence>
<name>A0ABQ2RWD2_9DEIO</name>
<proteinExistence type="predicted"/>
<evidence type="ECO:0000313" key="2">
    <source>
        <dbReference type="Proteomes" id="UP000634308"/>
    </source>
</evidence>
<sequence>MTHHDAPAPVTAAPVTAGEVTPEVLSLARLISAHPNAARALQASIARQQAARAAAQRPTPTLSCPHCGAPGIVYLTLPGPDGPREFRRKPSDCCQDALRDAAELALHYALNPNNDPTERVENADLYAALKASITDPALLRELDTHEVLLADIERRVTGLTRAQGGVDQ</sequence>
<protein>
    <submittedName>
        <fullName evidence="1">Uncharacterized protein</fullName>
    </submittedName>
</protein>
<comment type="caution">
    <text evidence="1">The sequence shown here is derived from an EMBL/GenBank/DDBJ whole genome shotgun (WGS) entry which is preliminary data.</text>
</comment>